<dbReference type="Proteomes" id="UP001331561">
    <property type="component" value="Unassembled WGS sequence"/>
</dbReference>
<dbReference type="RefSeq" id="WP_327597202.1">
    <property type="nucleotide sequence ID" value="NZ_JAYXHS010000001.1"/>
</dbReference>
<evidence type="ECO:0008006" key="4">
    <source>
        <dbReference type="Google" id="ProtNLM"/>
    </source>
</evidence>
<name>A0ABU6JY35_9RHOO</name>
<keyword evidence="3" id="KW-1185">Reference proteome</keyword>
<feature type="signal peptide" evidence="1">
    <location>
        <begin position="1"/>
        <end position="22"/>
    </location>
</feature>
<evidence type="ECO:0000313" key="3">
    <source>
        <dbReference type="Proteomes" id="UP001331561"/>
    </source>
</evidence>
<protein>
    <recommendedName>
        <fullName evidence="4">DUF2946 domain-containing protein</fullName>
    </recommendedName>
</protein>
<organism evidence="2 3">
    <name type="scientific">Uliginosibacterium silvisoli</name>
    <dbReference type="NCBI Taxonomy" id="3114758"/>
    <lineage>
        <taxon>Bacteria</taxon>
        <taxon>Pseudomonadati</taxon>
        <taxon>Pseudomonadota</taxon>
        <taxon>Betaproteobacteria</taxon>
        <taxon>Rhodocyclales</taxon>
        <taxon>Zoogloeaceae</taxon>
        <taxon>Uliginosibacterium</taxon>
    </lineage>
</organism>
<gene>
    <name evidence="2" type="ORF">VVD49_00725</name>
</gene>
<sequence length="111" mass="11633">MRPSSNRLVAFVLALFVLFAQQGATLHALSHATQEVASVGQKSPDRQSPSGHENCEQCLSFAAAGGAMPASQHGLSLFAFAHVVRASLPPACLASRTTTAYQSRAPPYLPA</sequence>
<keyword evidence="1" id="KW-0732">Signal</keyword>
<evidence type="ECO:0000256" key="1">
    <source>
        <dbReference type="SAM" id="SignalP"/>
    </source>
</evidence>
<proteinExistence type="predicted"/>
<feature type="chain" id="PRO_5045883806" description="DUF2946 domain-containing protein" evidence="1">
    <location>
        <begin position="23"/>
        <end position="111"/>
    </location>
</feature>
<dbReference type="EMBL" id="JAYXHS010000001">
    <property type="protein sequence ID" value="MEC5384220.1"/>
    <property type="molecule type" value="Genomic_DNA"/>
</dbReference>
<accession>A0ABU6JY35</accession>
<reference evidence="2 3" key="1">
    <citation type="submission" date="2024-01" db="EMBL/GenBank/DDBJ databases">
        <title>Uliginosibacterium soil sp. nov.</title>
        <authorList>
            <person name="Lv Y."/>
        </authorList>
    </citation>
    <scope>NUCLEOTIDE SEQUENCE [LARGE SCALE GENOMIC DNA]</scope>
    <source>
        <strain evidence="2 3">H3</strain>
    </source>
</reference>
<comment type="caution">
    <text evidence="2">The sequence shown here is derived from an EMBL/GenBank/DDBJ whole genome shotgun (WGS) entry which is preliminary data.</text>
</comment>
<evidence type="ECO:0000313" key="2">
    <source>
        <dbReference type="EMBL" id="MEC5384220.1"/>
    </source>
</evidence>